<comment type="similarity">
    <text evidence="1 9">Belongs to the GHMP kinase family. IspE subfamily.</text>
</comment>
<evidence type="ECO:0000256" key="5">
    <source>
        <dbReference type="ARBA" id="ARBA00022741"/>
    </source>
</evidence>
<dbReference type="SUPFAM" id="SSF54211">
    <property type="entry name" value="Ribosomal protein S5 domain 2-like"/>
    <property type="match status" value="1"/>
</dbReference>
<keyword evidence="9" id="KW-0414">Isoprene biosynthesis</keyword>
<keyword evidence="4 9" id="KW-0808">Transferase</keyword>
<reference evidence="13 14" key="1">
    <citation type="journal article" date="2015" name="Stand. Genomic Sci.">
        <title>Genomic Encyclopedia of Bacterial and Archaeal Type Strains, Phase III: the genomes of soil and plant-associated and newly described type strains.</title>
        <authorList>
            <person name="Whitman W.B."/>
            <person name="Woyke T."/>
            <person name="Klenk H.P."/>
            <person name="Zhou Y."/>
            <person name="Lilburn T.G."/>
            <person name="Beck B.J."/>
            <person name="De Vos P."/>
            <person name="Vandamme P."/>
            <person name="Eisen J.A."/>
            <person name="Garrity G."/>
            <person name="Hugenholtz P."/>
            <person name="Kyrpides N.C."/>
        </authorList>
    </citation>
    <scope>NUCLEOTIDE SEQUENCE [LARGE SCALE GENOMIC DNA]</scope>
    <source>
        <strain evidence="13 14">CGMCC 1.7271</strain>
    </source>
</reference>
<evidence type="ECO:0000256" key="2">
    <source>
        <dbReference type="ARBA" id="ARBA00012052"/>
    </source>
</evidence>
<dbReference type="SUPFAM" id="SSF55060">
    <property type="entry name" value="GHMP Kinase, C-terminal domain"/>
    <property type="match status" value="1"/>
</dbReference>
<dbReference type="Pfam" id="PF08544">
    <property type="entry name" value="GHMP_kinases_C"/>
    <property type="match status" value="1"/>
</dbReference>
<dbReference type="InterPro" id="IPR020568">
    <property type="entry name" value="Ribosomal_Su5_D2-typ_SF"/>
</dbReference>
<dbReference type="GO" id="GO:0005524">
    <property type="term" value="F:ATP binding"/>
    <property type="evidence" value="ECO:0007669"/>
    <property type="project" value="UniProtKB-UniRule"/>
</dbReference>
<organism evidence="13 14">
    <name type="scientific">Lacibacter cauensis</name>
    <dbReference type="NCBI Taxonomy" id="510947"/>
    <lineage>
        <taxon>Bacteria</taxon>
        <taxon>Pseudomonadati</taxon>
        <taxon>Bacteroidota</taxon>
        <taxon>Chitinophagia</taxon>
        <taxon>Chitinophagales</taxon>
        <taxon>Chitinophagaceae</taxon>
        <taxon>Lacibacter</taxon>
    </lineage>
</organism>
<dbReference type="GO" id="GO:0050515">
    <property type="term" value="F:4-(cytidine 5'-diphospho)-2-C-methyl-D-erythritol kinase activity"/>
    <property type="evidence" value="ECO:0007669"/>
    <property type="project" value="UniProtKB-UniRule"/>
</dbReference>
<evidence type="ECO:0000256" key="9">
    <source>
        <dbReference type="HAMAP-Rule" id="MF_00061"/>
    </source>
</evidence>
<dbReference type="PIRSF" id="PIRSF010376">
    <property type="entry name" value="IspE"/>
    <property type="match status" value="1"/>
</dbReference>
<evidence type="ECO:0000256" key="1">
    <source>
        <dbReference type="ARBA" id="ARBA00009684"/>
    </source>
</evidence>
<evidence type="ECO:0000256" key="3">
    <source>
        <dbReference type="ARBA" id="ARBA00017473"/>
    </source>
</evidence>
<dbReference type="HAMAP" id="MF_00061">
    <property type="entry name" value="IspE"/>
    <property type="match status" value="1"/>
</dbReference>
<dbReference type="InterPro" id="IPR004424">
    <property type="entry name" value="IspE"/>
</dbReference>
<dbReference type="InterPro" id="IPR013750">
    <property type="entry name" value="GHMP_kinase_C_dom"/>
</dbReference>
<comment type="function">
    <text evidence="9">Catalyzes the phosphorylation of the position 2 hydroxy group of 4-diphosphocytidyl-2C-methyl-D-erythritol.</text>
</comment>
<gene>
    <name evidence="9" type="primary">ispE</name>
    <name evidence="13" type="ORF">IQ13_3173</name>
</gene>
<comment type="catalytic activity">
    <reaction evidence="9">
        <text>4-CDP-2-C-methyl-D-erythritol + ATP = 4-CDP-2-C-methyl-D-erythritol 2-phosphate + ADP + H(+)</text>
        <dbReference type="Rhea" id="RHEA:18437"/>
        <dbReference type="ChEBI" id="CHEBI:15378"/>
        <dbReference type="ChEBI" id="CHEBI:30616"/>
        <dbReference type="ChEBI" id="CHEBI:57823"/>
        <dbReference type="ChEBI" id="CHEBI:57919"/>
        <dbReference type="ChEBI" id="CHEBI:456216"/>
        <dbReference type="EC" id="2.7.1.148"/>
    </reaction>
</comment>
<sequence length="320" mass="35187">MLSFPNCKINLGLQILNKREDGYHNLATVFYPLPLKDALELVRRDDRRWTTDDSKTLSDLPSEAIAKAGVEGPAGVIERSRENDVIFSSTGLEIAGDQANNLCVKAYHLLKKDFPSLPPVLMHLHKAIPMGAGLGGGSADGAFALKLLNEKFQLNLTNEQLIAYALQLGSDCPFFIHNKPCYATGRGELLEPIQLDLSAYKFAVVNPGIHVNTGWAFANLSGRSADSNKQSDSSKRPDSEQRPNLKQIIQQPISTWKQQLTNDFEAPVCKAHPEIATIKQQLYDAGAVYASMSGSGSTVFGIFEKEPELKFDEKCLLQLI</sequence>
<evidence type="ECO:0000256" key="4">
    <source>
        <dbReference type="ARBA" id="ARBA00022679"/>
    </source>
</evidence>
<keyword evidence="6 9" id="KW-0418">Kinase</keyword>
<dbReference type="InterPro" id="IPR036554">
    <property type="entry name" value="GHMP_kinase_C_sf"/>
</dbReference>
<dbReference type="EMBL" id="VLLE01000005">
    <property type="protein sequence ID" value="TWI80496.1"/>
    <property type="molecule type" value="Genomic_DNA"/>
</dbReference>
<keyword evidence="7 9" id="KW-0067">ATP-binding</keyword>
<keyword evidence="14" id="KW-1185">Reference proteome</keyword>
<dbReference type="AlphaFoldDB" id="A0A562SIA1"/>
<dbReference type="PANTHER" id="PTHR43527:SF2">
    <property type="entry name" value="4-DIPHOSPHOCYTIDYL-2-C-METHYL-D-ERYTHRITOL KINASE, CHLOROPLASTIC"/>
    <property type="match status" value="1"/>
</dbReference>
<name>A0A562SIA1_9BACT</name>
<dbReference type="Gene3D" id="3.30.70.890">
    <property type="entry name" value="GHMP kinase, C-terminal domain"/>
    <property type="match status" value="1"/>
</dbReference>
<keyword evidence="5 9" id="KW-0547">Nucleotide-binding</keyword>
<dbReference type="GO" id="GO:0019288">
    <property type="term" value="P:isopentenyl diphosphate biosynthetic process, methylerythritol 4-phosphate pathway"/>
    <property type="evidence" value="ECO:0007669"/>
    <property type="project" value="UniProtKB-UniRule"/>
</dbReference>
<dbReference type="NCBIfam" id="TIGR00154">
    <property type="entry name" value="ispE"/>
    <property type="match status" value="1"/>
</dbReference>
<evidence type="ECO:0000313" key="14">
    <source>
        <dbReference type="Proteomes" id="UP000316167"/>
    </source>
</evidence>
<evidence type="ECO:0000313" key="13">
    <source>
        <dbReference type="EMBL" id="TWI80496.1"/>
    </source>
</evidence>
<feature type="active site" evidence="9">
    <location>
        <position position="8"/>
    </location>
</feature>
<accession>A0A562SIA1</accession>
<feature type="domain" description="GHMP kinase N-terminal" evidence="11">
    <location>
        <begin position="101"/>
        <end position="177"/>
    </location>
</feature>
<protein>
    <recommendedName>
        <fullName evidence="3 9">4-diphosphocytidyl-2-C-methyl-D-erythritol kinase</fullName>
        <shortName evidence="9">CMK</shortName>
        <ecNumber evidence="2 9">2.7.1.148</ecNumber>
    </recommendedName>
    <alternativeName>
        <fullName evidence="8 9">4-(cytidine-5'-diphospho)-2-C-methyl-D-erythritol kinase</fullName>
    </alternativeName>
</protein>
<dbReference type="PANTHER" id="PTHR43527">
    <property type="entry name" value="4-DIPHOSPHOCYTIDYL-2-C-METHYL-D-ERYTHRITOL KINASE, CHLOROPLASTIC"/>
    <property type="match status" value="1"/>
</dbReference>
<feature type="active site" evidence="9">
    <location>
        <position position="171"/>
    </location>
</feature>
<dbReference type="RefSeq" id="WP_144887476.1">
    <property type="nucleotide sequence ID" value="NZ_VLLE01000005.1"/>
</dbReference>
<dbReference type="EC" id="2.7.1.148" evidence="2 9"/>
<comment type="pathway">
    <text evidence="9">Isoprenoid biosynthesis; isopentenyl diphosphate biosynthesis via DXP pathway; isopentenyl diphosphate from 1-deoxy-D-xylulose 5-phosphate: step 3/6.</text>
</comment>
<feature type="region of interest" description="Disordered" evidence="10">
    <location>
        <begin position="223"/>
        <end position="244"/>
    </location>
</feature>
<evidence type="ECO:0000256" key="6">
    <source>
        <dbReference type="ARBA" id="ARBA00022777"/>
    </source>
</evidence>
<evidence type="ECO:0000256" key="7">
    <source>
        <dbReference type="ARBA" id="ARBA00022840"/>
    </source>
</evidence>
<feature type="domain" description="GHMP kinase C-terminal" evidence="12">
    <location>
        <begin position="250"/>
        <end position="308"/>
    </location>
</feature>
<dbReference type="InterPro" id="IPR014721">
    <property type="entry name" value="Ribsml_uS5_D2-typ_fold_subgr"/>
</dbReference>
<feature type="binding site" evidence="9">
    <location>
        <begin position="129"/>
        <end position="139"/>
    </location>
    <ligand>
        <name>ATP</name>
        <dbReference type="ChEBI" id="CHEBI:30616"/>
    </ligand>
</feature>
<dbReference type="UniPathway" id="UPA00056">
    <property type="reaction ID" value="UER00094"/>
</dbReference>
<feature type="compositionally biased region" description="Basic and acidic residues" evidence="10">
    <location>
        <begin position="232"/>
        <end position="243"/>
    </location>
</feature>
<dbReference type="OrthoDB" id="9809438at2"/>
<dbReference type="Proteomes" id="UP000316167">
    <property type="component" value="Unassembled WGS sequence"/>
</dbReference>
<dbReference type="Pfam" id="PF00288">
    <property type="entry name" value="GHMP_kinases_N"/>
    <property type="match status" value="1"/>
</dbReference>
<dbReference type="InterPro" id="IPR006204">
    <property type="entry name" value="GHMP_kinase_N_dom"/>
</dbReference>
<dbReference type="GO" id="GO:0016114">
    <property type="term" value="P:terpenoid biosynthetic process"/>
    <property type="evidence" value="ECO:0007669"/>
    <property type="project" value="UniProtKB-UniRule"/>
</dbReference>
<evidence type="ECO:0000259" key="12">
    <source>
        <dbReference type="Pfam" id="PF08544"/>
    </source>
</evidence>
<evidence type="ECO:0000259" key="11">
    <source>
        <dbReference type="Pfam" id="PF00288"/>
    </source>
</evidence>
<evidence type="ECO:0000256" key="10">
    <source>
        <dbReference type="SAM" id="MobiDB-lite"/>
    </source>
</evidence>
<comment type="caution">
    <text evidence="13">The sequence shown here is derived from an EMBL/GenBank/DDBJ whole genome shotgun (WGS) entry which is preliminary data.</text>
</comment>
<dbReference type="Gene3D" id="3.30.230.10">
    <property type="match status" value="1"/>
</dbReference>
<evidence type="ECO:0000256" key="8">
    <source>
        <dbReference type="ARBA" id="ARBA00032554"/>
    </source>
</evidence>
<proteinExistence type="inferred from homology"/>